<protein>
    <recommendedName>
        <fullName evidence="4">Secreted protein</fullName>
    </recommendedName>
</protein>
<evidence type="ECO:0000313" key="2">
    <source>
        <dbReference type="EMBL" id="WTR72000.1"/>
    </source>
</evidence>
<organism evidence="2 3">
    <name type="scientific">Streptomyces zaomyceticus</name>
    <dbReference type="NCBI Taxonomy" id="68286"/>
    <lineage>
        <taxon>Bacteria</taxon>
        <taxon>Bacillati</taxon>
        <taxon>Actinomycetota</taxon>
        <taxon>Actinomycetes</taxon>
        <taxon>Kitasatosporales</taxon>
        <taxon>Streptomycetaceae</taxon>
        <taxon>Streptomyces</taxon>
    </lineage>
</organism>
<dbReference type="RefSeq" id="WP_327162485.1">
    <property type="nucleotide sequence ID" value="NZ_CP108062.1"/>
</dbReference>
<name>A0ABZ1LC54_9ACTN</name>
<feature type="signal peptide" evidence="1">
    <location>
        <begin position="1"/>
        <end position="26"/>
    </location>
</feature>
<accession>A0ABZ1LC54</accession>
<sequence length="146" mass="15772">MRRRTVALASAAAALLIPATAGGAQAAPPRSEVYLTTPFSKVVAGWQWRSDRLDPVMLSVQDIKADGYSVSIRLVTETPGQGRRYWTTHFVHSGAGTGLNRTTYALTGGSPQRAWVETCKWKGGNPWDCRISTITHNPIDDSSVSG</sequence>
<evidence type="ECO:0008006" key="4">
    <source>
        <dbReference type="Google" id="ProtNLM"/>
    </source>
</evidence>
<dbReference type="Proteomes" id="UP001622594">
    <property type="component" value="Chromosome"/>
</dbReference>
<evidence type="ECO:0000313" key="3">
    <source>
        <dbReference type="Proteomes" id="UP001622594"/>
    </source>
</evidence>
<feature type="chain" id="PRO_5045702630" description="Secreted protein" evidence="1">
    <location>
        <begin position="27"/>
        <end position="146"/>
    </location>
</feature>
<proteinExistence type="predicted"/>
<dbReference type="EMBL" id="CP108188">
    <property type="protein sequence ID" value="WTR72000.1"/>
    <property type="molecule type" value="Genomic_DNA"/>
</dbReference>
<evidence type="ECO:0000256" key="1">
    <source>
        <dbReference type="SAM" id="SignalP"/>
    </source>
</evidence>
<gene>
    <name evidence="2" type="ORF">OG814_23310</name>
</gene>
<keyword evidence="3" id="KW-1185">Reference proteome</keyword>
<keyword evidence="1" id="KW-0732">Signal</keyword>
<reference evidence="2 3" key="1">
    <citation type="submission" date="2022-10" db="EMBL/GenBank/DDBJ databases">
        <title>The complete genomes of actinobacterial strains from the NBC collection.</title>
        <authorList>
            <person name="Joergensen T.S."/>
            <person name="Alvarez Arevalo M."/>
            <person name="Sterndorff E.B."/>
            <person name="Faurdal D."/>
            <person name="Vuksanovic O."/>
            <person name="Mourched A.-S."/>
            <person name="Charusanti P."/>
            <person name="Shaw S."/>
            <person name="Blin K."/>
            <person name="Weber T."/>
        </authorList>
    </citation>
    <scope>NUCLEOTIDE SEQUENCE [LARGE SCALE GENOMIC DNA]</scope>
    <source>
        <strain evidence="2 3">NBC_00123</strain>
    </source>
</reference>